<evidence type="ECO:0000313" key="9">
    <source>
        <dbReference type="Proteomes" id="UP000235786"/>
    </source>
</evidence>
<feature type="transmembrane region" description="Helical" evidence="6">
    <location>
        <begin position="206"/>
        <end position="227"/>
    </location>
</feature>
<dbReference type="GO" id="GO:0016020">
    <property type="term" value="C:membrane"/>
    <property type="evidence" value="ECO:0007669"/>
    <property type="project" value="UniProtKB-SubCell"/>
</dbReference>
<gene>
    <name evidence="8" type="ORF">L207DRAFT_591600</name>
</gene>
<feature type="transmembrane region" description="Helical" evidence="6">
    <location>
        <begin position="37"/>
        <end position="59"/>
    </location>
</feature>
<feature type="transmembrane region" description="Helical" evidence="6">
    <location>
        <begin position="267"/>
        <end position="288"/>
    </location>
</feature>
<keyword evidence="9" id="KW-1185">Reference proteome</keyword>
<evidence type="ECO:0000256" key="5">
    <source>
        <dbReference type="PROSITE-ProRule" id="PRU00205"/>
    </source>
</evidence>
<dbReference type="OrthoDB" id="10266980at2759"/>
<evidence type="ECO:0000256" key="2">
    <source>
        <dbReference type="ARBA" id="ARBA00022692"/>
    </source>
</evidence>
<dbReference type="Pfam" id="PF03798">
    <property type="entry name" value="TRAM_LAG1_CLN8"/>
    <property type="match status" value="1"/>
</dbReference>
<dbReference type="Proteomes" id="UP000235786">
    <property type="component" value="Unassembled WGS sequence"/>
</dbReference>
<dbReference type="GO" id="GO:0005783">
    <property type="term" value="C:endoplasmic reticulum"/>
    <property type="evidence" value="ECO:0007669"/>
    <property type="project" value="TreeGrafter"/>
</dbReference>
<sequence length="297" mass="33503">MSAQLNESQVVQTSVIQNIFGPNYLNTPGIIEHLPSVVLSAVFYQLVYSFVGPQLFLLFGPGNLKGRSTKLAEYYFCINLVSICQSVINSALAIDLLLHPGSGSRLTAQERYLGYDAESAKALAVATGYFCFHMIETWVHRRVWGYSMFLHGVCALLAVSLGFRPMALHYSAIFLIWEVPNLFLNIQRNLDRYGKRLSWIRRMNRLCILSTYATLRLGIGTYSILWMGHDMVIALMDSNLKLGVAHIVPQLRVIGQGRFQTVQGVPAYLALFQLGSMVFLSAQGYWWFWKIFAKGDI</sequence>
<evidence type="ECO:0000256" key="1">
    <source>
        <dbReference type="ARBA" id="ARBA00004141"/>
    </source>
</evidence>
<evidence type="ECO:0000256" key="3">
    <source>
        <dbReference type="ARBA" id="ARBA00022989"/>
    </source>
</evidence>
<accession>A0A2J6QZG0</accession>
<dbReference type="AlphaFoldDB" id="A0A2J6QZG0"/>
<dbReference type="GO" id="GO:0055088">
    <property type="term" value="P:lipid homeostasis"/>
    <property type="evidence" value="ECO:0007669"/>
    <property type="project" value="TreeGrafter"/>
</dbReference>
<dbReference type="InterPro" id="IPR050846">
    <property type="entry name" value="TLCD"/>
</dbReference>
<evidence type="ECO:0000259" key="7">
    <source>
        <dbReference type="PROSITE" id="PS50922"/>
    </source>
</evidence>
<evidence type="ECO:0000256" key="6">
    <source>
        <dbReference type="SAM" id="Phobius"/>
    </source>
</evidence>
<evidence type="ECO:0000313" key="8">
    <source>
        <dbReference type="EMBL" id="PMD31653.1"/>
    </source>
</evidence>
<evidence type="ECO:0000256" key="4">
    <source>
        <dbReference type="ARBA" id="ARBA00023136"/>
    </source>
</evidence>
<comment type="subcellular location">
    <subcellularLocation>
        <location evidence="1">Membrane</location>
        <topology evidence="1">Multi-pass membrane protein</topology>
    </subcellularLocation>
</comment>
<protein>
    <recommendedName>
        <fullName evidence="7">TLC domain-containing protein</fullName>
    </recommendedName>
</protein>
<dbReference type="STRING" id="1149755.A0A2J6QZG0"/>
<dbReference type="InterPro" id="IPR006634">
    <property type="entry name" value="TLC-dom"/>
</dbReference>
<feature type="transmembrane region" description="Helical" evidence="6">
    <location>
        <begin position="143"/>
        <end position="161"/>
    </location>
</feature>
<dbReference type="PANTHER" id="PTHR13439:SF0">
    <property type="entry name" value="TOPOISOMERASE I DAMAGE AFFECTED PROTEIN 4"/>
    <property type="match status" value="1"/>
</dbReference>
<feature type="transmembrane region" description="Helical" evidence="6">
    <location>
        <begin position="167"/>
        <end position="186"/>
    </location>
</feature>
<keyword evidence="3 6" id="KW-1133">Transmembrane helix</keyword>
<dbReference type="EMBL" id="KZ613962">
    <property type="protein sequence ID" value="PMD31653.1"/>
    <property type="molecule type" value="Genomic_DNA"/>
</dbReference>
<feature type="domain" description="TLC" evidence="7">
    <location>
        <begin position="71"/>
        <end position="297"/>
    </location>
</feature>
<dbReference type="PROSITE" id="PS50922">
    <property type="entry name" value="TLC"/>
    <property type="match status" value="1"/>
</dbReference>
<dbReference type="PANTHER" id="PTHR13439">
    <property type="entry name" value="CT120 PROTEIN"/>
    <property type="match status" value="1"/>
</dbReference>
<keyword evidence="2 5" id="KW-0812">Transmembrane</keyword>
<keyword evidence="4 5" id="KW-0472">Membrane</keyword>
<organism evidence="8 9">
    <name type="scientific">Hyaloscypha variabilis (strain UAMH 11265 / GT02V1 / F)</name>
    <name type="common">Meliniomyces variabilis</name>
    <dbReference type="NCBI Taxonomy" id="1149755"/>
    <lineage>
        <taxon>Eukaryota</taxon>
        <taxon>Fungi</taxon>
        <taxon>Dikarya</taxon>
        <taxon>Ascomycota</taxon>
        <taxon>Pezizomycotina</taxon>
        <taxon>Leotiomycetes</taxon>
        <taxon>Helotiales</taxon>
        <taxon>Hyaloscyphaceae</taxon>
        <taxon>Hyaloscypha</taxon>
        <taxon>Hyaloscypha variabilis</taxon>
    </lineage>
</organism>
<proteinExistence type="predicted"/>
<name>A0A2J6QZG0_HYAVF</name>
<reference evidence="8 9" key="1">
    <citation type="submission" date="2016-04" db="EMBL/GenBank/DDBJ databases">
        <title>A degradative enzymes factory behind the ericoid mycorrhizal symbiosis.</title>
        <authorList>
            <consortium name="DOE Joint Genome Institute"/>
            <person name="Martino E."/>
            <person name="Morin E."/>
            <person name="Grelet G."/>
            <person name="Kuo A."/>
            <person name="Kohler A."/>
            <person name="Daghino S."/>
            <person name="Barry K."/>
            <person name="Choi C."/>
            <person name="Cichocki N."/>
            <person name="Clum A."/>
            <person name="Copeland A."/>
            <person name="Hainaut M."/>
            <person name="Haridas S."/>
            <person name="Labutti K."/>
            <person name="Lindquist E."/>
            <person name="Lipzen A."/>
            <person name="Khouja H.-R."/>
            <person name="Murat C."/>
            <person name="Ohm R."/>
            <person name="Olson A."/>
            <person name="Spatafora J."/>
            <person name="Veneault-Fourrey C."/>
            <person name="Henrissat B."/>
            <person name="Grigoriev I."/>
            <person name="Martin F."/>
            <person name="Perotto S."/>
        </authorList>
    </citation>
    <scope>NUCLEOTIDE SEQUENCE [LARGE SCALE GENOMIC DNA]</scope>
    <source>
        <strain evidence="8 9">F</strain>
    </source>
</reference>